<proteinExistence type="predicted"/>
<dbReference type="AlphaFoldDB" id="A0AAI8SPD2"/>
<sequence>MAVVAGFPDLSQVLAWPTQHLTDAARHWEAVGERSYSVIHQVWRDGLSSDWRGRAADALHAATHDDVGKTSGVADQLRAAAGVARSGACELVAARSRVRYAVEDATRSGFDVYEDMSVADRSTGGSAAQRAARQAQAQAFAGDIRRRAAELVALDQQVAGRVTAATAGIRDTFPQTPDSDAPQRKPKFQAVDHHTFKEDPPPNGSYPVNEVVAEATDLDGNHVVLRRGYYNAKTDRGFGWDKAYWKHGIVNPNVFKDLISHSRPVRQPDGTLRYDVSVDRAHCTRGPLGIASCQDTGESLTMRIVVDPRSGRADVSDGGQKGVITMFPLPGGSGVVEIRPGWTLTPPWVNNNVPIN</sequence>
<accession>A0AAI8SPD2</accession>
<organism evidence="1 2">
    <name type="scientific">Mycobacterium avium subsp. hominissuis</name>
    <dbReference type="NCBI Taxonomy" id="439334"/>
    <lineage>
        <taxon>Bacteria</taxon>
        <taxon>Bacillati</taxon>
        <taxon>Actinomycetota</taxon>
        <taxon>Actinomycetes</taxon>
        <taxon>Mycobacteriales</taxon>
        <taxon>Mycobacteriaceae</taxon>
        <taxon>Mycobacterium</taxon>
        <taxon>Mycobacterium avium complex (MAC)</taxon>
    </lineage>
</organism>
<name>A0AAI8SPD2_MYCAV</name>
<evidence type="ECO:0000313" key="1">
    <source>
        <dbReference type="EMBL" id="BBN48656.1"/>
    </source>
</evidence>
<dbReference type="Proteomes" id="UP000327362">
    <property type="component" value="Chromosome"/>
</dbReference>
<reference evidence="1 2" key="1">
    <citation type="submission" date="2019-09" db="EMBL/GenBank/DDBJ databases">
        <title>Complete genome sequence of Mycobacterium avium subsp. hominissuis strain JP-H-1.</title>
        <authorList>
            <person name="Kinoshita Y."/>
            <person name="Niwa H."/>
            <person name="Uchida-Fujii E."/>
            <person name="Nukada T."/>
        </authorList>
    </citation>
    <scope>NUCLEOTIDE SEQUENCE [LARGE SCALE GENOMIC DNA]</scope>
    <source>
        <strain evidence="1 2">JP-H-1</strain>
    </source>
</reference>
<dbReference type="RefSeq" id="WP_033711499.1">
    <property type="nucleotide sequence ID" value="NZ_AP020326.1"/>
</dbReference>
<evidence type="ECO:0000313" key="2">
    <source>
        <dbReference type="Proteomes" id="UP000327362"/>
    </source>
</evidence>
<gene>
    <name evidence="1" type="ORF">JPH1_31310</name>
</gene>
<protein>
    <submittedName>
        <fullName evidence="1">Uncharacterized protein</fullName>
    </submittedName>
</protein>
<dbReference type="EMBL" id="AP020326">
    <property type="protein sequence ID" value="BBN48656.1"/>
    <property type="molecule type" value="Genomic_DNA"/>
</dbReference>